<dbReference type="AlphaFoldDB" id="A0A0R2HKT4"/>
<dbReference type="SUPFAM" id="SSF160800">
    <property type="entry name" value="Lp2179-like"/>
    <property type="match status" value="1"/>
</dbReference>
<dbReference type="EMBL" id="CP012275">
    <property type="protein sequence ID" value="AMV61871.1"/>
    <property type="molecule type" value="Genomic_DNA"/>
</dbReference>
<dbReference type="EMBL" id="CP012288">
    <property type="protein sequence ID" value="AMV66254.1"/>
    <property type="molecule type" value="Genomic_DNA"/>
</dbReference>
<gene>
    <name evidence="1" type="ORF">ADU70_0371</name>
    <name evidence="2" type="ORF">ADU72_0305</name>
</gene>
<evidence type="ECO:0000313" key="1">
    <source>
        <dbReference type="EMBL" id="AMV61871.1"/>
    </source>
</evidence>
<dbReference type="Proteomes" id="UP000076405">
    <property type="component" value="Chromosome"/>
</dbReference>
<organism evidence="1 4">
    <name type="scientific">Pediococcus damnosus</name>
    <dbReference type="NCBI Taxonomy" id="51663"/>
    <lineage>
        <taxon>Bacteria</taxon>
        <taxon>Bacillati</taxon>
        <taxon>Bacillota</taxon>
        <taxon>Bacilli</taxon>
        <taxon>Lactobacillales</taxon>
        <taxon>Lactobacillaceae</taxon>
        <taxon>Pediococcus</taxon>
    </lineage>
</organism>
<protein>
    <submittedName>
        <fullName evidence="1">Uncharacterized protein</fullName>
    </submittedName>
</protein>
<sequence length="113" mass="12979">MAFLTKVKVDGDKDTYQMSPQVKKYTLRDVGFTVSNGGNFVYERTLDPTSPYKQGNKLRVVFAKDLSGFKMSVTTANGLKRVNIFTKENDKPLVEQYHYILDDMVKREIFIKA</sequence>
<dbReference type="KEGG" id="pdm:ADU72_0305"/>
<proteinExistence type="predicted"/>
<name>A0A0R2HKT4_9LACO</name>
<dbReference type="Gene3D" id="3.30.1820.10">
    <property type="entry name" value="Lp2179-like"/>
    <property type="match status" value="1"/>
</dbReference>
<dbReference type="Pfam" id="PF08866">
    <property type="entry name" value="DUF1831"/>
    <property type="match status" value="1"/>
</dbReference>
<evidence type="ECO:0000313" key="4">
    <source>
        <dbReference type="Proteomes" id="UP000076405"/>
    </source>
</evidence>
<dbReference type="OrthoDB" id="2166222at2"/>
<dbReference type="Proteomes" id="UP000076244">
    <property type="component" value="Chromosome"/>
</dbReference>
<keyword evidence="3" id="KW-1185">Reference proteome</keyword>
<dbReference type="InterPro" id="IPR035942">
    <property type="entry name" value="Lp2179-like_sf"/>
</dbReference>
<dbReference type="GeneID" id="57275545"/>
<reference evidence="3 4" key="1">
    <citation type="journal article" date="2016" name="PLoS ONE">
        <title>The Identification of Novel Diagnostic Marker Genes for the Detection of Beer Spoiling Pediococcus damnosus Strains Using the BlAst Diagnostic Gene findEr.</title>
        <authorList>
            <person name="Behr J."/>
            <person name="Geissler A.J."/>
            <person name="Schmid J."/>
            <person name="Zehe A."/>
            <person name="Vogel R.F."/>
        </authorList>
    </citation>
    <scope>NUCLEOTIDE SEQUENCE [LARGE SCALE GENOMIC DNA]</scope>
    <source>
        <strain evidence="1 4">TMW 2.1533</strain>
        <strain evidence="2 3">TMW 2.1535</strain>
    </source>
</reference>
<evidence type="ECO:0000313" key="3">
    <source>
        <dbReference type="Proteomes" id="UP000076244"/>
    </source>
</evidence>
<accession>A0A0R2HKT4</accession>
<dbReference type="RefSeq" id="WP_046871826.1">
    <property type="nucleotide sequence ID" value="NZ_BAAAXI010000185.1"/>
</dbReference>
<evidence type="ECO:0000313" key="2">
    <source>
        <dbReference type="EMBL" id="AMV66254.1"/>
    </source>
</evidence>
<dbReference type="InterPro" id="IPR014965">
    <property type="entry name" value="Amino_acid_metab_prot_put"/>
</dbReference>